<dbReference type="Proteomes" id="UP001597560">
    <property type="component" value="Unassembled WGS sequence"/>
</dbReference>
<dbReference type="RefSeq" id="WP_377609554.1">
    <property type="nucleotide sequence ID" value="NZ_JBHUPA010000002.1"/>
</dbReference>
<evidence type="ECO:0000313" key="1">
    <source>
        <dbReference type="EMBL" id="MFD2961383.1"/>
    </source>
</evidence>
<evidence type="ECO:0000313" key="2">
    <source>
        <dbReference type="Proteomes" id="UP001597560"/>
    </source>
</evidence>
<dbReference type="EMBL" id="JBHUPA010000002">
    <property type="protein sequence ID" value="MFD2961383.1"/>
    <property type="molecule type" value="Genomic_DNA"/>
</dbReference>
<gene>
    <name evidence="1" type="ORF">ACFS6J_06285</name>
</gene>
<protein>
    <submittedName>
        <fullName evidence="1">Uncharacterized protein</fullName>
    </submittedName>
</protein>
<organism evidence="1 2">
    <name type="scientific">Olivibacter jilunii</name>
    <dbReference type="NCBI Taxonomy" id="985016"/>
    <lineage>
        <taxon>Bacteria</taxon>
        <taxon>Pseudomonadati</taxon>
        <taxon>Bacteroidota</taxon>
        <taxon>Sphingobacteriia</taxon>
        <taxon>Sphingobacteriales</taxon>
        <taxon>Sphingobacteriaceae</taxon>
        <taxon>Olivibacter</taxon>
    </lineage>
</organism>
<reference evidence="2" key="1">
    <citation type="journal article" date="2019" name="Int. J. Syst. Evol. Microbiol.">
        <title>The Global Catalogue of Microorganisms (GCM) 10K type strain sequencing project: providing services to taxonomists for standard genome sequencing and annotation.</title>
        <authorList>
            <consortium name="The Broad Institute Genomics Platform"/>
            <consortium name="The Broad Institute Genome Sequencing Center for Infectious Disease"/>
            <person name="Wu L."/>
            <person name="Ma J."/>
        </authorList>
    </citation>
    <scope>NUCLEOTIDE SEQUENCE [LARGE SCALE GENOMIC DNA]</scope>
    <source>
        <strain evidence="2">KCTC 23098</strain>
    </source>
</reference>
<keyword evidence="2" id="KW-1185">Reference proteome</keyword>
<proteinExistence type="predicted"/>
<sequence length="153" mass="17526">MKLKDYTDIITEFGAQDPVLNHSQGDESVFYRTPEKAQSMLADFGVGKYICFIAPYEKNGGVNKGEGGVWKKQGMILFLSQVEMDNPESELEVLDQCEQLSDRLFSYLYRQRGVDERVFGIDLSHWSCDYIGPVGQNHYGYVSYFELKDPIQL</sequence>
<accession>A0ABW6AYW6</accession>
<name>A0ABW6AYW6_9SPHI</name>
<comment type="caution">
    <text evidence="1">The sequence shown here is derived from an EMBL/GenBank/DDBJ whole genome shotgun (WGS) entry which is preliminary data.</text>
</comment>